<organism evidence="2 3">
    <name type="scientific">Streptomyces lancefieldiae</name>
    <dbReference type="NCBI Taxonomy" id="3075520"/>
    <lineage>
        <taxon>Bacteria</taxon>
        <taxon>Bacillati</taxon>
        <taxon>Actinomycetota</taxon>
        <taxon>Actinomycetes</taxon>
        <taxon>Kitasatosporales</taxon>
        <taxon>Streptomycetaceae</taxon>
        <taxon>Streptomyces</taxon>
    </lineage>
</organism>
<reference evidence="2" key="1">
    <citation type="submission" date="2024-05" db="EMBL/GenBank/DDBJ databases">
        <title>30 novel species of actinomycetes from the DSMZ collection.</title>
        <authorList>
            <person name="Nouioui I."/>
        </authorList>
    </citation>
    <scope>NUCLEOTIDE SEQUENCE</scope>
    <source>
        <strain evidence="2">DSM 40712</strain>
    </source>
</reference>
<keyword evidence="3" id="KW-1185">Reference proteome</keyword>
<name>A0ABU3AGL6_9ACTN</name>
<evidence type="ECO:0000313" key="3">
    <source>
        <dbReference type="Proteomes" id="UP001180724"/>
    </source>
</evidence>
<comment type="caution">
    <text evidence="2">The sequence shown here is derived from an EMBL/GenBank/DDBJ whole genome shotgun (WGS) entry which is preliminary data.</text>
</comment>
<proteinExistence type="predicted"/>
<feature type="region of interest" description="Disordered" evidence="1">
    <location>
        <begin position="1"/>
        <end position="34"/>
    </location>
</feature>
<feature type="compositionally biased region" description="Polar residues" evidence="1">
    <location>
        <begin position="23"/>
        <end position="34"/>
    </location>
</feature>
<evidence type="ECO:0000313" key="2">
    <source>
        <dbReference type="EMBL" id="MDT0609063.1"/>
    </source>
</evidence>
<evidence type="ECO:0000256" key="1">
    <source>
        <dbReference type="SAM" id="MobiDB-lite"/>
    </source>
</evidence>
<gene>
    <name evidence="2" type="ORF">RM812_02245</name>
</gene>
<dbReference type="EMBL" id="JAVRFH010000002">
    <property type="protein sequence ID" value="MDT0609063.1"/>
    <property type="molecule type" value="Genomic_DNA"/>
</dbReference>
<feature type="compositionally biased region" description="Basic and acidic residues" evidence="1">
    <location>
        <begin position="1"/>
        <end position="15"/>
    </location>
</feature>
<dbReference type="Proteomes" id="UP001180724">
    <property type="component" value="Unassembled WGS sequence"/>
</dbReference>
<accession>A0ABU3AGL6</accession>
<dbReference type="RefSeq" id="WP_311570658.1">
    <property type="nucleotide sequence ID" value="NZ_JAVRFH010000002.1"/>
</dbReference>
<protein>
    <submittedName>
        <fullName evidence="2">Uncharacterized protein</fullName>
    </submittedName>
</protein>
<sequence>MHAHAETLRGVRSDASEGGAEWQTGSHAANWQPWTLEQDRNIRAMAKEIRTVRG</sequence>